<dbReference type="GeneID" id="55968378"/>
<reference evidence="2" key="1">
    <citation type="submission" date="2020-03" db="EMBL/GenBank/DDBJ databases">
        <title>Site-based positive gene gene selection in Geosmithia morbida across the United States reveals a broad range of putative effectors and factors for local host and environmental adapation.</title>
        <authorList>
            <person name="Onufrak A."/>
            <person name="Murdoch R.W."/>
            <person name="Gazis R."/>
            <person name="Huff M."/>
            <person name="Staton M."/>
            <person name="Klingeman W."/>
            <person name="Hadziabdic D."/>
        </authorList>
    </citation>
    <scope>NUCLEOTIDE SEQUENCE</scope>
    <source>
        <strain evidence="2">1262</strain>
    </source>
</reference>
<name>A0A9P5D268_9HYPO</name>
<sequence length="186" mass="19542">MSHDTFRNVGRGGAGNFYSVNEVQKGSRDLEAAEHQTASTGHVSPLPPITHQPTVPARAGRGGAGNLILPGDGNGNGSGNGGNASYRSHHPHNHNHNGSRVDEDAYALAEDTAAAVRRNPTASRAPAAHSGRGGAGNWAANAAVTEKQAEESRRTAELEDKVRHVVEQGLKMPQKAHYAFEKHTGP</sequence>
<proteinExistence type="predicted"/>
<dbReference type="RefSeq" id="XP_035319838.1">
    <property type="nucleotide sequence ID" value="XM_035464128.1"/>
</dbReference>
<dbReference type="InterPro" id="IPR053203">
    <property type="entry name" value="Cisplatin_resist-associated"/>
</dbReference>
<dbReference type="PANTHER" id="PTHR34693">
    <property type="entry name" value="PROTEIN PAR32"/>
    <property type="match status" value="1"/>
</dbReference>
<evidence type="ECO:0000256" key="1">
    <source>
        <dbReference type="SAM" id="MobiDB-lite"/>
    </source>
</evidence>
<feature type="compositionally biased region" description="Basic residues" evidence="1">
    <location>
        <begin position="87"/>
        <end position="97"/>
    </location>
</feature>
<protein>
    <submittedName>
        <fullName evidence="2">Uncharacterized protein</fullName>
    </submittedName>
</protein>
<evidence type="ECO:0000313" key="3">
    <source>
        <dbReference type="Proteomes" id="UP000749293"/>
    </source>
</evidence>
<dbReference type="AlphaFoldDB" id="A0A9P5D268"/>
<feature type="region of interest" description="Disordered" evidence="1">
    <location>
        <begin position="116"/>
        <end position="158"/>
    </location>
</feature>
<feature type="compositionally biased region" description="Basic and acidic residues" evidence="1">
    <location>
        <begin position="147"/>
        <end position="158"/>
    </location>
</feature>
<gene>
    <name evidence="2" type="ORF">GMORB2_2148</name>
</gene>
<dbReference type="EMBL" id="JAANYQ010000013">
    <property type="protein sequence ID" value="KAF4121186.1"/>
    <property type="molecule type" value="Genomic_DNA"/>
</dbReference>
<organism evidence="2 3">
    <name type="scientific">Geosmithia morbida</name>
    <dbReference type="NCBI Taxonomy" id="1094350"/>
    <lineage>
        <taxon>Eukaryota</taxon>
        <taxon>Fungi</taxon>
        <taxon>Dikarya</taxon>
        <taxon>Ascomycota</taxon>
        <taxon>Pezizomycotina</taxon>
        <taxon>Sordariomycetes</taxon>
        <taxon>Hypocreomycetidae</taxon>
        <taxon>Hypocreales</taxon>
        <taxon>Bionectriaceae</taxon>
        <taxon>Geosmithia</taxon>
    </lineage>
</organism>
<evidence type="ECO:0000313" key="2">
    <source>
        <dbReference type="EMBL" id="KAF4121186.1"/>
    </source>
</evidence>
<dbReference type="OrthoDB" id="4159136at2759"/>
<feature type="region of interest" description="Disordered" evidence="1">
    <location>
        <begin position="26"/>
        <end position="99"/>
    </location>
</feature>
<dbReference type="PANTHER" id="PTHR34693:SF1">
    <property type="entry name" value="PROTEIN PAR32"/>
    <property type="match status" value="1"/>
</dbReference>
<feature type="compositionally biased region" description="Gly residues" evidence="1">
    <location>
        <begin position="72"/>
        <end position="82"/>
    </location>
</feature>
<comment type="caution">
    <text evidence="2">The sequence shown here is derived from an EMBL/GenBank/DDBJ whole genome shotgun (WGS) entry which is preliminary data.</text>
</comment>
<accession>A0A9P5D268</accession>
<keyword evidence="3" id="KW-1185">Reference proteome</keyword>
<dbReference type="Proteomes" id="UP000749293">
    <property type="component" value="Unassembled WGS sequence"/>
</dbReference>